<dbReference type="EMBL" id="JAHESC010000003">
    <property type="protein sequence ID" value="MBT1685471.1"/>
    <property type="molecule type" value="Genomic_DNA"/>
</dbReference>
<protein>
    <submittedName>
        <fullName evidence="1">DUF1330 domain-containing protein</fullName>
    </submittedName>
</protein>
<dbReference type="AlphaFoldDB" id="A0AAP2D525"/>
<name>A0AAP2D525_9BACT</name>
<proteinExistence type="predicted"/>
<evidence type="ECO:0000313" key="2">
    <source>
        <dbReference type="Proteomes" id="UP001319180"/>
    </source>
</evidence>
<dbReference type="Proteomes" id="UP001319180">
    <property type="component" value="Unassembled WGS sequence"/>
</dbReference>
<sequence>MIYITQLVYLHEGQEQAFHQFEDIAMPLIEKYNGTLHLRIRPTSETYISGSLGLPYEIHFVSFPTQADLDAFKQDKTREQVLHLKQASVSRVIQAQGIQ</sequence>
<keyword evidence="2" id="KW-1185">Reference proteome</keyword>
<comment type="caution">
    <text evidence="1">The sequence shown here is derived from an EMBL/GenBank/DDBJ whole genome shotgun (WGS) entry which is preliminary data.</text>
</comment>
<evidence type="ECO:0000313" key="1">
    <source>
        <dbReference type="EMBL" id="MBT1685471.1"/>
    </source>
</evidence>
<gene>
    <name evidence="1" type="ORF">KK078_02825</name>
</gene>
<reference evidence="1 2" key="1">
    <citation type="submission" date="2021-05" db="EMBL/GenBank/DDBJ databases">
        <title>A Polyphasic approach of four new species of the genus Ohtaekwangia: Ohtaekwangia histidinii sp. nov., Ohtaekwangia cretensis sp. nov., Ohtaekwangia indiensis sp. nov., Ohtaekwangia reichenbachii sp. nov. from diverse environment.</title>
        <authorList>
            <person name="Octaviana S."/>
        </authorList>
    </citation>
    <scope>NUCLEOTIDE SEQUENCE [LARGE SCALE GENOMIC DNA]</scope>
    <source>
        <strain evidence="1 2">PWU37</strain>
    </source>
</reference>
<dbReference type="RefSeq" id="WP_254088721.1">
    <property type="nucleotide sequence ID" value="NZ_JAHESC010000003.1"/>
</dbReference>
<organism evidence="1 2">
    <name type="scientific">Dawidia soli</name>
    <dbReference type="NCBI Taxonomy" id="2782352"/>
    <lineage>
        <taxon>Bacteria</taxon>
        <taxon>Pseudomonadati</taxon>
        <taxon>Bacteroidota</taxon>
        <taxon>Cytophagia</taxon>
        <taxon>Cytophagales</taxon>
        <taxon>Chryseotaleaceae</taxon>
        <taxon>Dawidia</taxon>
    </lineage>
</organism>
<accession>A0AAP2D525</accession>